<dbReference type="PANTHER" id="PTHR45963:SF3">
    <property type="entry name" value="SORTING NEXIN-12"/>
    <property type="match status" value="1"/>
</dbReference>
<evidence type="ECO:0000256" key="2">
    <source>
        <dbReference type="ARBA" id="ARBA00022448"/>
    </source>
</evidence>
<reference evidence="3 4" key="1">
    <citation type="submission" date="2019-06" db="EMBL/GenBank/DDBJ databases">
        <title>Discovery of a novel chromosome fission-fusion reversal in muntjac.</title>
        <authorList>
            <person name="Mudd A.B."/>
            <person name="Bredeson J.V."/>
            <person name="Baum R."/>
            <person name="Hockemeyer D."/>
            <person name="Rokhsar D.S."/>
        </authorList>
    </citation>
    <scope>NUCLEOTIDE SEQUENCE [LARGE SCALE GENOMIC DNA]</scope>
    <source>
        <strain evidence="3">UCam_UCB_Mr</strain>
        <tissue evidence="3">Fibroblast cell line</tissue>
    </source>
</reference>
<protein>
    <submittedName>
        <fullName evidence="3">Uncharacterized protein</fullName>
    </submittedName>
</protein>
<name>A0A5J5MQD9_MUNRE</name>
<gene>
    <name evidence="3" type="ORF">FD755_004417</name>
</gene>
<dbReference type="GO" id="GO:0031901">
    <property type="term" value="C:early endosome membrane"/>
    <property type="evidence" value="ECO:0007669"/>
    <property type="project" value="TreeGrafter"/>
</dbReference>
<keyword evidence="2" id="KW-0813">Transport</keyword>
<dbReference type="InterPro" id="IPR051074">
    <property type="entry name" value="Sorting_Nexin"/>
</dbReference>
<evidence type="ECO:0000313" key="4">
    <source>
        <dbReference type="Proteomes" id="UP000326062"/>
    </source>
</evidence>
<proteinExistence type="inferred from homology"/>
<evidence type="ECO:0000313" key="3">
    <source>
        <dbReference type="EMBL" id="KAB0382500.1"/>
    </source>
</evidence>
<evidence type="ECO:0000256" key="1">
    <source>
        <dbReference type="ARBA" id="ARBA00010883"/>
    </source>
</evidence>
<comment type="caution">
    <text evidence="3">The sequence shown here is derived from an EMBL/GenBank/DDBJ whole genome shotgun (WGS) entry which is preliminary data.</text>
</comment>
<dbReference type="EMBL" id="VCEB01000002">
    <property type="protein sequence ID" value="KAB0382500.1"/>
    <property type="molecule type" value="Genomic_DNA"/>
</dbReference>
<organism evidence="3 4">
    <name type="scientific">Muntiacus reevesi</name>
    <name type="common">Reeves' muntjac</name>
    <name type="synonym">Cervus reevesi</name>
    <dbReference type="NCBI Taxonomy" id="9886"/>
    <lineage>
        <taxon>Eukaryota</taxon>
        <taxon>Metazoa</taxon>
        <taxon>Chordata</taxon>
        <taxon>Craniata</taxon>
        <taxon>Vertebrata</taxon>
        <taxon>Euteleostomi</taxon>
        <taxon>Mammalia</taxon>
        <taxon>Eutheria</taxon>
        <taxon>Laurasiatheria</taxon>
        <taxon>Artiodactyla</taxon>
        <taxon>Ruminantia</taxon>
        <taxon>Pecora</taxon>
        <taxon>Cervidae</taxon>
        <taxon>Muntiacinae</taxon>
        <taxon>Muntiacus</taxon>
    </lineage>
</organism>
<comment type="similarity">
    <text evidence="1">Belongs to the sorting nexin family.</text>
</comment>
<sequence>MSDMAVANTQTLNLKLQELTNVYSLPNNFLEINLFNPQTVGICMWTKLSVFKLKESCIVLIVPPLHGKALKWQLPFQGNKRVFEDLLSELLINWMDAGHPLAQNERCLHMFLSRLCCSSWQ</sequence>
<dbReference type="GO" id="GO:0034499">
    <property type="term" value="P:late endosome to Golgi transport"/>
    <property type="evidence" value="ECO:0007669"/>
    <property type="project" value="TreeGrafter"/>
</dbReference>
<dbReference type="GO" id="GO:0030904">
    <property type="term" value="C:retromer complex"/>
    <property type="evidence" value="ECO:0007669"/>
    <property type="project" value="TreeGrafter"/>
</dbReference>
<dbReference type="GO" id="GO:0032266">
    <property type="term" value="F:phosphatidylinositol-3-phosphate binding"/>
    <property type="evidence" value="ECO:0007669"/>
    <property type="project" value="TreeGrafter"/>
</dbReference>
<dbReference type="Proteomes" id="UP000326062">
    <property type="component" value="Chromosome 2"/>
</dbReference>
<accession>A0A5J5MQD9</accession>
<dbReference type="GO" id="GO:0032456">
    <property type="term" value="P:endocytic recycling"/>
    <property type="evidence" value="ECO:0007669"/>
    <property type="project" value="TreeGrafter"/>
</dbReference>
<dbReference type="PANTHER" id="PTHR45963">
    <property type="entry name" value="RE52028P"/>
    <property type="match status" value="1"/>
</dbReference>
<dbReference type="AlphaFoldDB" id="A0A5J5MQD9"/>
<keyword evidence="4" id="KW-1185">Reference proteome</keyword>